<dbReference type="InterPro" id="IPR011733">
    <property type="entry name" value="CHP02185_IM"/>
</dbReference>
<feature type="transmembrane region" description="Helical" evidence="1">
    <location>
        <begin position="106"/>
        <end position="125"/>
    </location>
</feature>
<dbReference type="NCBIfam" id="TIGR02185">
    <property type="entry name" value="Trep_Strep"/>
    <property type="match status" value="1"/>
</dbReference>
<evidence type="ECO:0000313" key="3">
    <source>
        <dbReference type="Proteomes" id="UP000442535"/>
    </source>
</evidence>
<dbReference type="AlphaFoldDB" id="A0A7K0K2Z1"/>
<dbReference type="EMBL" id="VUMY01000010">
    <property type="protein sequence ID" value="MST49856.1"/>
    <property type="molecule type" value="Genomic_DNA"/>
</dbReference>
<keyword evidence="1" id="KW-0472">Membrane</keyword>
<comment type="caution">
    <text evidence="2">The sequence shown here is derived from an EMBL/GenBank/DDBJ whole genome shotgun (WGS) entry which is preliminary data.</text>
</comment>
<feature type="transmembrane region" description="Helical" evidence="1">
    <location>
        <begin position="35"/>
        <end position="52"/>
    </location>
</feature>
<keyword evidence="1" id="KW-0812">Transmembrane</keyword>
<gene>
    <name evidence="2" type="ORF">FYJ63_06355</name>
</gene>
<keyword evidence="3" id="KW-1185">Reference proteome</keyword>
<name>A0A7K0K2Z1_9ACTO</name>
<organism evidence="2 3">
    <name type="scientific">Mobiluncus porci</name>
    <dbReference type="NCBI Taxonomy" id="2652278"/>
    <lineage>
        <taxon>Bacteria</taxon>
        <taxon>Bacillati</taxon>
        <taxon>Actinomycetota</taxon>
        <taxon>Actinomycetes</taxon>
        <taxon>Actinomycetales</taxon>
        <taxon>Actinomycetaceae</taxon>
        <taxon>Mobiluncus</taxon>
    </lineage>
</organism>
<sequence length="189" mass="20512">MKTKDFINIGVFAAIYFVLVFATGMLGIINPPMMFVGYALGIIANGVVICLFKSRVPKLGSLAILGLIVGAAMMLTGHPWVVVLCAAILGLAGDFLFSQGSRICRILGYAIFSLWYVTPWFPVFVDAKGYYDYIVQSMGTAYADAMKWFLSPWMIVGWGGLVFLIGLIGGVFGNSILTRHFEKSGVAKS</sequence>
<feature type="transmembrane region" description="Helical" evidence="1">
    <location>
        <begin position="59"/>
        <end position="75"/>
    </location>
</feature>
<reference evidence="2 3" key="1">
    <citation type="submission" date="2019-08" db="EMBL/GenBank/DDBJ databases">
        <title>In-depth cultivation of the pig gut microbiome towards novel bacterial diversity and tailored functional studies.</title>
        <authorList>
            <person name="Wylensek D."/>
            <person name="Hitch T.C.A."/>
            <person name="Clavel T."/>
        </authorList>
    </citation>
    <scope>NUCLEOTIDE SEQUENCE [LARGE SCALE GENOMIC DNA]</scope>
    <source>
        <strain evidence="2 3">RF-GAM-744-WT-7</strain>
    </source>
</reference>
<evidence type="ECO:0000256" key="1">
    <source>
        <dbReference type="SAM" id="Phobius"/>
    </source>
</evidence>
<evidence type="ECO:0000313" key="2">
    <source>
        <dbReference type="EMBL" id="MST49856.1"/>
    </source>
</evidence>
<accession>A0A7K0K2Z1</accession>
<proteinExistence type="predicted"/>
<protein>
    <submittedName>
        <fullName evidence="2">MptD family putative ECF transporter S component</fullName>
    </submittedName>
</protein>
<dbReference type="Proteomes" id="UP000442535">
    <property type="component" value="Unassembled WGS sequence"/>
</dbReference>
<feature type="transmembrane region" description="Helical" evidence="1">
    <location>
        <begin position="7"/>
        <end position="29"/>
    </location>
</feature>
<feature type="transmembrane region" description="Helical" evidence="1">
    <location>
        <begin position="155"/>
        <end position="177"/>
    </location>
</feature>
<dbReference type="Pfam" id="PF09605">
    <property type="entry name" value="Trep_Strep"/>
    <property type="match status" value="1"/>
</dbReference>
<keyword evidence="1" id="KW-1133">Transmembrane helix</keyword>
<feature type="transmembrane region" description="Helical" evidence="1">
    <location>
        <begin position="81"/>
        <end position="97"/>
    </location>
</feature>
<dbReference type="RefSeq" id="WP_154544942.1">
    <property type="nucleotide sequence ID" value="NZ_JAQYQY010000029.1"/>
</dbReference>